<name>A0ABN1EID8_9PROT</name>
<comment type="caution">
    <text evidence="2">The sequence shown here is derived from an EMBL/GenBank/DDBJ whole genome shotgun (WGS) entry which is preliminary data.</text>
</comment>
<dbReference type="Proteomes" id="UP001499951">
    <property type="component" value="Unassembled WGS sequence"/>
</dbReference>
<accession>A0ABN1EID8</accession>
<evidence type="ECO:0000313" key="3">
    <source>
        <dbReference type="Proteomes" id="UP001499951"/>
    </source>
</evidence>
<keyword evidence="3" id="KW-1185">Reference proteome</keyword>
<sequence>MVTIDVRHDGLGRFERVRAPTQILAEQRAAALKARWDDDFKRRPAIREADAKQYAEDCTRDAERAVAALTSILIEALRVAPATDWSPLYDHTPYGEAAPVAPLPPQQEREPQPSDFPRAPLTLMTLVNPRALRRRRETADAKFDTAHNGWLYLKRWRDSEHAKAQAAHCEAMEQWRAREAAFLDRQAKANARFEALQQGYRAGEPDAVTGHCDLNLLSLERPQGFPVYWTMSYADGVVALDYDLPNMDVVPLVKAVKYVPSRGGFDAVVLPDAERERIYGEAVFQTALAVLHTLFAGDAADVVRAVAFNGWTNYVDSAALRPGRACILSVTVDKALFTGIDLAGVDPQACFRALNGTMSAKLAALVARC</sequence>
<feature type="region of interest" description="Disordered" evidence="1">
    <location>
        <begin position="96"/>
        <end position="119"/>
    </location>
</feature>
<reference evidence="2 3" key="1">
    <citation type="journal article" date="2019" name="Int. J. Syst. Evol. Microbiol.">
        <title>The Global Catalogue of Microorganisms (GCM) 10K type strain sequencing project: providing services to taxonomists for standard genome sequencing and annotation.</title>
        <authorList>
            <consortium name="The Broad Institute Genomics Platform"/>
            <consortium name="The Broad Institute Genome Sequencing Center for Infectious Disease"/>
            <person name="Wu L."/>
            <person name="Ma J."/>
        </authorList>
    </citation>
    <scope>NUCLEOTIDE SEQUENCE [LARGE SCALE GENOMIC DNA]</scope>
    <source>
        <strain evidence="2 3">JCM 15089</strain>
    </source>
</reference>
<dbReference type="RefSeq" id="WP_166932996.1">
    <property type="nucleotide sequence ID" value="NZ_BAAADD010000003.1"/>
</dbReference>
<proteinExistence type="predicted"/>
<gene>
    <name evidence="2" type="ORF">GCM10008942_14660</name>
</gene>
<organism evidence="2 3">
    <name type="scientific">Rhizomicrobium electricum</name>
    <dbReference type="NCBI Taxonomy" id="480070"/>
    <lineage>
        <taxon>Bacteria</taxon>
        <taxon>Pseudomonadati</taxon>
        <taxon>Pseudomonadota</taxon>
        <taxon>Alphaproteobacteria</taxon>
        <taxon>Micropepsales</taxon>
        <taxon>Micropepsaceae</taxon>
        <taxon>Rhizomicrobium</taxon>
    </lineage>
</organism>
<evidence type="ECO:0000313" key="2">
    <source>
        <dbReference type="EMBL" id="GAA0567208.1"/>
    </source>
</evidence>
<evidence type="ECO:0000256" key="1">
    <source>
        <dbReference type="SAM" id="MobiDB-lite"/>
    </source>
</evidence>
<dbReference type="EMBL" id="BAAADD010000003">
    <property type="protein sequence ID" value="GAA0567208.1"/>
    <property type="molecule type" value="Genomic_DNA"/>
</dbReference>
<protein>
    <submittedName>
        <fullName evidence="2">Uncharacterized protein</fullName>
    </submittedName>
</protein>